<gene>
    <name evidence="7" type="ORF">FFLO_02340</name>
</gene>
<accession>A0A8K0JN92</accession>
<reference evidence="7" key="1">
    <citation type="submission" date="2020-04" db="EMBL/GenBank/DDBJ databases">
        <title>Analysis of mating type loci in Filobasidium floriforme.</title>
        <authorList>
            <person name="Nowrousian M."/>
        </authorList>
    </citation>
    <scope>NUCLEOTIDE SEQUENCE</scope>
    <source>
        <strain evidence="7">CBS 6242</strain>
    </source>
</reference>
<evidence type="ECO:0008006" key="9">
    <source>
        <dbReference type="Google" id="ProtNLM"/>
    </source>
</evidence>
<keyword evidence="4" id="KW-0963">Cytoplasm</keyword>
<organism evidence="7 8">
    <name type="scientific">Filobasidium floriforme</name>
    <dbReference type="NCBI Taxonomy" id="5210"/>
    <lineage>
        <taxon>Eukaryota</taxon>
        <taxon>Fungi</taxon>
        <taxon>Dikarya</taxon>
        <taxon>Basidiomycota</taxon>
        <taxon>Agaricomycotina</taxon>
        <taxon>Tremellomycetes</taxon>
        <taxon>Filobasidiales</taxon>
        <taxon>Filobasidiaceae</taxon>
        <taxon>Filobasidium</taxon>
    </lineage>
</organism>
<protein>
    <recommendedName>
        <fullName evidence="9">Transcription factor Pcc1</fullName>
    </recommendedName>
</protein>
<evidence type="ECO:0000256" key="2">
    <source>
        <dbReference type="ARBA" id="ARBA00004496"/>
    </source>
</evidence>
<dbReference type="InterPro" id="IPR015419">
    <property type="entry name" value="CTAG/Pcc1"/>
</dbReference>
<dbReference type="Gene3D" id="3.30.310.50">
    <property type="entry name" value="Alpha-D-phosphohexomutase, C-terminal domain"/>
    <property type="match status" value="1"/>
</dbReference>
<evidence type="ECO:0000256" key="3">
    <source>
        <dbReference type="ARBA" id="ARBA00007073"/>
    </source>
</evidence>
<dbReference type="EMBL" id="JABELV010000036">
    <property type="protein sequence ID" value="KAG7562254.1"/>
    <property type="molecule type" value="Genomic_DNA"/>
</dbReference>
<dbReference type="PANTHER" id="PTHR31283">
    <property type="entry name" value="EKC/KEOPS COMPLEX SUBUNIT PCC1 FAMILY MEMBER"/>
    <property type="match status" value="1"/>
</dbReference>
<dbReference type="GO" id="GO:0005737">
    <property type="term" value="C:cytoplasm"/>
    <property type="evidence" value="ECO:0007669"/>
    <property type="project" value="UniProtKB-SubCell"/>
</dbReference>
<dbReference type="GO" id="GO:0000408">
    <property type="term" value="C:EKC/KEOPS complex"/>
    <property type="evidence" value="ECO:0007669"/>
    <property type="project" value="TreeGrafter"/>
</dbReference>
<dbReference type="GO" id="GO:0005634">
    <property type="term" value="C:nucleus"/>
    <property type="evidence" value="ECO:0007669"/>
    <property type="project" value="UniProtKB-SubCell"/>
</dbReference>
<dbReference type="FunFam" id="3.30.310.50:FF:000005">
    <property type="entry name" value="L antigen family member 3"/>
    <property type="match status" value="1"/>
</dbReference>
<evidence type="ECO:0000256" key="5">
    <source>
        <dbReference type="ARBA" id="ARBA00022694"/>
    </source>
</evidence>
<keyword evidence="5" id="KW-0819">tRNA processing</keyword>
<dbReference type="PANTHER" id="PTHR31283:SF5">
    <property type="entry name" value="EKC_KEOPS COMPLEX SUBUNIT LAGE3"/>
    <property type="match status" value="1"/>
</dbReference>
<comment type="caution">
    <text evidence="7">The sequence shown here is derived from an EMBL/GenBank/DDBJ whole genome shotgun (WGS) entry which is preliminary data.</text>
</comment>
<evidence type="ECO:0000256" key="1">
    <source>
        <dbReference type="ARBA" id="ARBA00004123"/>
    </source>
</evidence>
<proteinExistence type="inferred from homology"/>
<dbReference type="GO" id="GO:0070525">
    <property type="term" value="P:tRNA threonylcarbamoyladenosine metabolic process"/>
    <property type="evidence" value="ECO:0007669"/>
    <property type="project" value="TreeGrafter"/>
</dbReference>
<evidence type="ECO:0000256" key="4">
    <source>
        <dbReference type="ARBA" id="ARBA00022490"/>
    </source>
</evidence>
<dbReference type="Proteomes" id="UP000812966">
    <property type="component" value="Unassembled WGS sequence"/>
</dbReference>
<dbReference type="GO" id="GO:0008033">
    <property type="term" value="P:tRNA processing"/>
    <property type="evidence" value="ECO:0007669"/>
    <property type="project" value="UniProtKB-KW"/>
</dbReference>
<comment type="subcellular location">
    <subcellularLocation>
        <location evidence="2">Cytoplasm</location>
    </subcellularLocation>
    <subcellularLocation>
        <location evidence="1">Nucleus</location>
    </subcellularLocation>
</comment>
<dbReference type="OrthoDB" id="10025739at2759"/>
<dbReference type="AlphaFoldDB" id="A0A8K0JN92"/>
<name>A0A8K0JN92_9TREE</name>
<evidence type="ECO:0000256" key="6">
    <source>
        <dbReference type="ARBA" id="ARBA00023242"/>
    </source>
</evidence>
<evidence type="ECO:0000313" key="8">
    <source>
        <dbReference type="Proteomes" id="UP000812966"/>
    </source>
</evidence>
<keyword evidence="6" id="KW-0539">Nucleus</keyword>
<comment type="similarity">
    <text evidence="3">Belongs to the CTAG/PCC1 family.</text>
</comment>
<sequence>MTIDNLLERRARSDFDPILPSVPRSDYLARQHLLSTAPFILTIKIPFANEAHATIAKRAILVDRELNAHLVERTMSVEGSVLVVTYTAVSVRLLRLATNGFMEHINLVIRTIHEFAPSSQGQKDVEDIRQKVEHTGIAV</sequence>
<keyword evidence="8" id="KW-1185">Reference proteome</keyword>
<dbReference type="Pfam" id="PF09341">
    <property type="entry name" value="Pcc1"/>
    <property type="match status" value="1"/>
</dbReference>
<evidence type="ECO:0000313" key="7">
    <source>
        <dbReference type="EMBL" id="KAG7562254.1"/>
    </source>
</evidence>